<sequence length="189" mass="20843">MKETDEEYIEEGDDNSNLAMTSNIGGIGSKWTLIQKFIFVNNSSANSYEQSSDVNHVAKDVIFGPGEKKYRYCKPSFDKVIPPSFFELGLVDLVSIYSELCEAGNPPPIIDADDLQNDPEGTLCCLCYDLGVPFQASMLKWEAGPKPIDGLGPHGGILVYTNQLVSKHHEHIQRFVRTIGAKFAILQAA</sequence>
<accession>A0A835RTX3</accession>
<reference evidence="2 3" key="1">
    <citation type="journal article" date="2020" name="Nat. Food">
        <title>A phased Vanilla planifolia genome enables genetic improvement of flavour and production.</title>
        <authorList>
            <person name="Hasing T."/>
            <person name="Tang H."/>
            <person name="Brym M."/>
            <person name="Khazi F."/>
            <person name="Huang T."/>
            <person name="Chambers A.H."/>
        </authorList>
    </citation>
    <scope>NUCLEOTIDE SEQUENCE [LARGE SCALE GENOMIC DNA]</scope>
    <source>
        <tissue evidence="2">Leaf</tissue>
    </source>
</reference>
<dbReference type="InterPro" id="IPR050571">
    <property type="entry name" value="Class-IV_PLP-Dep_Aminotrnsfr"/>
</dbReference>
<dbReference type="OrthoDB" id="1926382at2759"/>
<evidence type="ECO:0000313" key="2">
    <source>
        <dbReference type="EMBL" id="KAG0496708.1"/>
    </source>
</evidence>
<protein>
    <submittedName>
        <fullName evidence="2">Uncharacterized protein</fullName>
    </submittedName>
</protein>
<comment type="caution">
    <text evidence="2">The sequence shown here is derived from an EMBL/GenBank/DDBJ whole genome shotgun (WGS) entry which is preliminary data.</text>
</comment>
<name>A0A835RTX3_VANPL</name>
<dbReference type="AlphaFoldDB" id="A0A835RTX3"/>
<dbReference type="PANTHER" id="PTHR42743">
    <property type="entry name" value="AMINO-ACID AMINOTRANSFERASE"/>
    <property type="match status" value="1"/>
</dbReference>
<dbReference type="Pfam" id="PF19798">
    <property type="entry name" value="Sulfotransfer_5"/>
    <property type="match status" value="1"/>
</dbReference>
<evidence type="ECO:0000313" key="3">
    <source>
        <dbReference type="Proteomes" id="UP000636800"/>
    </source>
</evidence>
<evidence type="ECO:0000256" key="1">
    <source>
        <dbReference type="ARBA" id="ARBA00009320"/>
    </source>
</evidence>
<dbReference type="Proteomes" id="UP000636800">
    <property type="component" value="Chromosome 1"/>
</dbReference>
<dbReference type="PANTHER" id="PTHR42743:SF11">
    <property type="entry name" value="AMINODEOXYCHORISMATE LYASE"/>
    <property type="match status" value="1"/>
</dbReference>
<keyword evidence="3" id="KW-1185">Reference proteome</keyword>
<dbReference type="EMBL" id="JADCNL010000001">
    <property type="protein sequence ID" value="KAG0496708.1"/>
    <property type="molecule type" value="Genomic_DNA"/>
</dbReference>
<dbReference type="GO" id="GO:0019752">
    <property type="term" value="P:carboxylic acid metabolic process"/>
    <property type="evidence" value="ECO:0007669"/>
    <property type="project" value="TreeGrafter"/>
</dbReference>
<comment type="similarity">
    <text evidence="1">Belongs to the class-IV pyridoxal-phosphate-dependent aminotransferase family.</text>
</comment>
<gene>
    <name evidence="2" type="ORF">HPP92_001399</name>
</gene>
<proteinExistence type="inferred from homology"/>
<organism evidence="2 3">
    <name type="scientific">Vanilla planifolia</name>
    <name type="common">Vanilla</name>
    <dbReference type="NCBI Taxonomy" id="51239"/>
    <lineage>
        <taxon>Eukaryota</taxon>
        <taxon>Viridiplantae</taxon>
        <taxon>Streptophyta</taxon>
        <taxon>Embryophyta</taxon>
        <taxon>Tracheophyta</taxon>
        <taxon>Spermatophyta</taxon>
        <taxon>Magnoliopsida</taxon>
        <taxon>Liliopsida</taxon>
        <taxon>Asparagales</taxon>
        <taxon>Orchidaceae</taxon>
        <taxon>Vanilloideae</taxon>
        <taxon>Vanilleae</taxon>
        <taxon>Vanilla</taxon>
    </lineage>
</organism>